<accession>A0A0A8ZN21</accession>
<dbReference type="AlphaFoldDB" id="A0A0A8ZN21"/>
<protein>
    <submittedName>
        <fullName evidence="1">Uncharacterized protein</fullName>
    </submittedName>
</protein>
<proteinExistence type="predicted"/>
<reference evidence="1" key="2">
    <citation type="journal article" date="2015" name="Data Brief">
        <title>Shoot transcriptome of the giant reed, Arundo donax.</title>
        <authorList>
            <person name="Barrero R.A."/>
            <person name="Guerrero F.D."/>
            <person name="Moolhuijzen P."/>
            <person name="Goolsby J.A."/>
            <person name="Tidwell J."/>
            <person name="Bellgard S.E."/>
            <person name="Bellgard M.I."/>
        </authorList>
    </citation>
    <scope>NUCLEOTIDE SEQUENCE</scope>
    <source>
        <tissue evidence="1">Shoot tissue taken approximately 20 cm above the soil surface</tissue>
    </source>
</reference>
<evidence type="ECO:0000313" key="1">
    <source>
        <dbReference type="EMBL" id="JAD40196.1"/>
    </source>
</evidence>
<reference evidence="1" key="1">
    <citation type="submission" date="2014-09" db="EMBL/GenBank/DDBJ databases">
        <authorList>
            <person name="Magalhaes I.L.F."/>
            <person name="Oliveira U."/>
            <person name="Santos F.R."/>
            <person name="Vidigal T.H.D.A."/>
            <person name="Brescovit A.D."/>
            <person name="Santos A.J."/>
        </authorList>
    </citation>
    <scope>NUCLEOTIDE SEQUENCE</scope>
    <source>
        <tissue evidence="1">Shoot tissue taken approximately 20 cm above the soil surface</tissue>
    </source>
</reference>
<dbReference type="EMBL" id="GBRH01257699">
    <property type="protein sequence ID" value="JAD40196.1"/>
    <property type="molecule type" value="Transcribed_RNA"/>
</dbReference>
<sequence>MCCLLLILIKTWQQNLYLRIAARSHISNRI</sequence>
<name>A0A0A8ZN21_ARUDO</name>
<organism evidence="1">
    <name type="scientific">Arundo donax</name>
    <name type="common">Giant reed</name>
    <name type="synonym">Donax arundinaceus</name>
    <dbReference type="NCBI Taxonomy" id="35708"/>
    <lineage>
        <taxon>Eukaryota</taxon>
        <taxon>Viridiplantae</taxon>
        <taxon>Streptophyta</taxon>
        <taxon>Embryophyta</taxon>
        <taxon>Tracheophyta</taxon>
        <taxon>Spermatophyta</taxon>
        <taxon>Magnoliopsida</taxon>
        <taxon>Liliopsida</taxon>
        <taxon>Poales</taxon>
        <taxon>Poaceae</taxon>
        <taxon>PACMAD clade</taxon>
        <taxon>Arundinoideae</taxon>
        <taxon>Arundineae</taxon>
        <taxon>Arundo</taxon>
    </lineage>
</organism>